<dbReference type="CDD" id="cd07185">
    <property type="entry name" value="OmpA_C-like"/>
    <property type="match status" value="1"/>
</dbReference>
<feature type="signal peptide" evidence="5">
    <location>
        <begin position="1"/>
        <end position="19"/>
    </location>
</feature>
<dbReference type="SUPFAM" id="SSF103088">
    <property type="entry name" value="OmpA-like"/>
    <property type="match status" value="1"/>
</dbReference>
<dbReference type="Gene3D" id="3.30.1330.60">
    <property type="entry name" value="OmpA-like domain"/>
    <property type="match status" value="1"/>
</dbReference>
<evidence type="ECO:0000256" key="5">
    <source>
        <dbReference type="SAM" id="SignalP"/>
    </source>
</evidence>
<feature type="chain" id="PRO_5041683547" description="OmpA-like domain-containing protein" evidence="5">
    <location>
        <begin position="20"/>
        <end position="256"/>
    </location>
</feature>
<protein>
    <recommendedName>
        <fullName evidence="6">OmpA-like domain-containing protein</fullName>
    </recommendedName>
</protein>
<comment type="subcellular location">
    <subcellularLocation>
        <location evidence="1">Cell outer membrane</location>
    </subcellularLocation>
</comment>
<accession>A0AA88HA07</accession>
<dbReference type="PRINTS" id="PR01021">
    <property type="entry name" value="OMPADOMAIN"/>
</dbReference>
<dbReference type="Pfam" id="PF00691">
    <property type="entry name" value="OmpA"/>
    <property type="match status" value="1"/>
</dbReference>
<gene>
    <name evidence="7" type="ORF">QYM36_019663</name>
</gene>
<feature type="compositionally biased region" description="Polar residues" evidence="4">
    <location>
        <begin position="121"/>
        <end position="135"/>
    </location>
</feature>
<dbReference type="InterPro" id="IPR006665">
    <property type="entry name" value="OmpA-like"/>
</dbReference>
<dbReference type="EMBL" id="JAVRJZ010002296">
    <property type="protein sequence ID" value="KAK2701701.1"/>
    <property type="molecule type" value="Genomic_DNA"/>
</dbReference>
<evidence type="ECO:0000313" key="7">
    <source>
        <dbReference type="EMBL" id="KAK2701701.1"/>
    </source>
</evidence>
<dbReference type="PANTHER" id="PTHR30329">
    <property type="entry name" value="STATOR ELEMENT OF FLAGELLAR MOTOR COMPLEX"/>
    <property type="match status" value="1"/>
</dbReference>
<comment type="caution">
    <text evidence="7">The sequence shown here is derived from an EMBL/GenBank/DDBJ whole genome shotgun (WGS) entry which is preliminary data.</text>
</comment>
<keyword evidence="2" id="KW-0472">Membrane</keyword>
<dbReference type="Proteomes" id="UP001187531">
    <property type="component" value="Unassembled WGS sequence"/>
</dbReference>
<name>A0AA88HA07_ARTSF</name>
<dbReference type="PROSITE" id="PS51123">
    <property type="entry name" value="OMPA_2"/>
    <property type="match status" value="1"/>
</dbReference>
<evidence type="ECO:0000256" key="1">
    <source>
        <dbReference type="ARBA" id="ARBA00004442"/>
    </source>
</evidence>
<sequence>MGKIAVWLIGLVLLSLIYALCVHFRVDSIEYDLKDRAMVSLIKNDLDWVRVAIDGRDIVIDGIAPDEDARAHAAQVVGAIWGVRAVENRTAVMQSETPPIRPRPTTDTPTSPTPPVVARQATDNHPTTLTESPATAESCQDNINQLLAERTIEFDTGSSLISEESYTLLNTLIDWLKTCPRASIEVGGHTDTVGEEQRNLSLSLQRAEAVARHLQRAGISGSRLSAVGYGSAAPIESNDTEQGRKRNRRIELQINR</sequence>
<keyword evidence="3" id="KW-0998">Cell outer membrane</keyword>
<keyword evidence="8" id="KW-1185">Reference proteome</keyword>
<evidence type="ECO:0000256" key="3">
    <source>
        <dbReference type="ARBA" id="ARBA00023237"/>
    </source>
</evidence>
<evidence type="ECO:0000256" key="4">
    <source>
        <dbReference type="SAM" id="MobiDB-lite"/>
    </source>
</evidence>
<dbReference type="InterPro" id="IPR050330">
    <property type="entry name" value="Bact_OuterMem_StrucFunc"/>
</dbReference>
<dbReference type="InterPro" id="IPR036737">
    <property type="entry name" value="OmpA-like_sf"/>
</dbReference>
<evidence type="ECO:0000256" key="2">
    <source>
        <dbReference type="ARBA" id="ARBA00023136"/>
    </source>
</evidence>
<dbReference type="InterPro" id="IPR006664">
    <property type="entry name" value="OMP_bac"/>
</dbReference>
<feature type="region of interest" description="Disordered" evidence="4">
    <location>
        <begin position="233"/>
        <end position="256"/>
    </location>
</feature>
<dbReference type="AlphaFoldDB" id="A0AA88HA07"/>
<dbReference type="GO" id="GO:0016020">
    <property type="term" value="C:membrane"/>
    <property type="evidence" value="ECO:0007669"/>
    <property type="project" value="InterPro"/>
</dbReference>
<evidence type="ECO:0000259" key="6">
    <source>
        <dbReference type="PROSITE" id="PS51123"/>
    </source>
</evidence>
<dbReference type="PANTHER" id="PTHR30329:SF21">
    <property type="entry name" value="LIPOPROTEIN YIAD-RELATED"/>
    <property type="match status" value="1"/>
</dbReference>
<organism evidence="7 8">
    <name type="scientific">Artemia franciscana</name>
    <name type="common">Brine shrimp</name>
    <name type="synonym">Artemia sanfranciscana</name>
    <dbReference type="NCBI Taxonomy" id="6661"/>
    <lineage>
        <taxon>Eukaryota</taxon>
        <taxon>Metazoa</taxon>
        <taxon>Ecdysozoa</taxon>
        <taxon>Arthropoda</taxon>
        <taxon>Crustacea</taxon>
        <taxon>Branchiopoda</taxon>
        <taxon>Anostraca</taxon>
        <taxon>Artemiidae</taxon>
        <taxon>Artemia</taxon>
    </lineage>
</organism>
<proteinExistence type="predicted"/>
<reference evidence="7" key="1">
    <citation type="submission" date="2023-07" db="EMBL/GenBank/DDBJ databases">
        <title>Chromosome-level genome assembly of Artemia franciscana.</title>
        <authorList>
            <person name="Jo E."/>
        </authorList>
    </citation>
    <scope>NUCLEOTIDE SEQUENCE</scope>
    <source>
        <tissue evidence="7">Whole body</tissue>
    </source>
</reference>
<feature type="region of interest" description="Disordered" evidence="4">
    <location>
        <begin position="92"/>
        <end position="135"/>
    </location>
</feature>
<feature type="domain" description="OmpA-like" evidence="6">
    <location>
        <begin position="141"/>
        <end position="256"/>
    </location>
</feature>
<keyword evidence="5" id="KW-0732">Signal</keyword>
<evidence type="ECO:0000313" key="8">
    <source>
        <dbReference type="Proteomes" id="UP001187531"/>
    </source>
</evidence>